<organism evidence="3 4">
    <name type="scientific">Rhodophyticola porphyridii</name>
    <dbReference type="NCBI Taxonomy" id="1852017"/>
    <lineage>
        <taxon>Bacteria</taxon>
        <taxon>Pseudomonadati</taxon>
        <taxon>Pseudomonadota</taxon>
        <taxon>Alphaproteobacteria</taxon>
        <taxon>Rhodobacterales</taxon>
        <taxon>Roseobacteraceae</taxon>
        <taxon>Rhodophyticola</taxon>
    </lineage>
</organism>
<evidence type="ECO:0000313" key="3">
    <source>
        <dbReference type="EMBL" id="RMA42358.1"/>
    </source>
</evidence>
<dbReference type="OrthoDB" id="9769319at2"/>
<reference evidence="3 4" key="1">
    <citation type="submission" date="2018-10" db="EMBL/GenBank/DDBJ databases">
        <authorList>
            <person name="Jung H.S."/>
            <person name="Jeon C.O."/>
        </authorList>
    </citation>
    <scope>NUCLEOTIDE SEQUENCE [LARGE SCALE GENOMIC DNA]</scope>
    <source>
        <strain evidence="3 4">MA-7-27</strain>
    </source>
</reference>
<sequence length="347" mass="37474">MTHRFLLGTATALAFALPAFAQDDDLLVFDYSGFEDPSFHQPYIDQHGESPTFVFFGDEDEAFQRLVSGFRSDVTHICAGSVPRWQASGIIEAWDTGRIPAFGDLDGSLLGEDVMAGTAELFFLPTDYGSTAVTYNTDEVTAEQVASLQVFTDPAFAGRLSIPDNVDDAYALAYLATGVSDWSDVSDAEFEAATDWLRAIHENLRTYWTDPGELGQLMGSGEVLVAWAWNEVPVALADEGFPVGFERNTTEGTSVWLCGYVNMADGPGSEDKAYDYVNALLDIASAQPLIEGGFGSANTVALNSLGAETLEANGLGEVTVPVLAQLPISNEQRQRQAEAFERIKAGF</sequence>
<feature type="chain" id="PRO_5018157845" evidence="2">
    <location>
        <begin position="22"/>
        <end position="347"/>
    </location>
</feature>
<proteinExistence type="predicted"/>
<dbReference type="PANTHER" id="PTHR30222:SF17">
    <property type="entry name" value="SPERMIDINE_PUTRESCINE-BINDING PERIPLASMIC PROTEIN"/>
    <property type="match status" value="1"/>
</dbReference>
<gene>
    <name evidence="3" type="ORF">D9R08_09650</name>
</gene>
<accession>A0A3L9Y500</accession>
<dbReference type="SUPFAM" id="SSF53850">
    <property type="entry name" value="Periplasmic binding protein-like II"/>
    <property type="match status" value="1"/>
</dbReference>
<dbReference type="Gene3D" id="3.40.190.10">
    <property type="entry name" value="Periplasmic binding protein-like II"/>
    <property type="match status" value="2"/>
</dbReference>
<keyword evidence="4" id="KW-1185">Reference proteome</keyword>
<dbReference type="PANTHER" id="PTHR30222">
    <property type="entry name" value="SPERMIDINE/PUTRESCINE-BINDING PERIPLASMIC PROTEIN"/>
    <property type="match status" value="1"/>
</dbReference>
<protein>
    <submittedName>
        <fullName evidence="3">Extracellular solute-binding protein</fullName>
    </submittedName>
</protein>
<dbReference type="EMBL" id="RCNT01000004">
    <property type="protein sequence ID" value="RMA42358.1"/>
    <property type="molecule type" value="Genomic_DNA"/>
</dbReference>
<feature type="signal peptide" evidence="2">
    <location>
        <begin position="1"/>
        <end position="21"/>
    </location>
</feature>
<keyword evidence="1 2" id="KW-0732">Signal</keyword>
<dbReference type="RefSeq" id="WP_121897838.1">
    <property type="nucleotide sequence ID" value="NZ_RCNT01000004.1"/>
</dbReference>
<evidence type="ECO:0000256" key="2">
    <source>
        <dbReference type="SAM" id="SignalP"/>
    </source>
</evidence>
<name>A0A3L9Y500_9RHOB</name>
<comment type="caution">
    <text evidence="3">The sequence shown here is derived from an EMBL/GenBank/DDBJ whole genome shotgun (WGS) entry which is preliminary data.</text>
</comment>
<evidence type="ECO:0000313" key="4">
    <source>
        <dbReference type="Proteomes" id="UP000281343"/>
    </source>
</evidence>
<dbReference type="AlphaFoldDB" id="A0A3L9Y500"/>
<dbReference type="InterPro" id="IPR006059">
    <property type="entry name" value="SBP"/>
</dbReference>
<dbReference type="Proteomes" id="UP000281343">
    <property type="component" value="Unassembled WGS sequence"/>
</dbReference>
<evidence type="ECO:0000256" key="1">
    <source>
        <dbReference type="ARBA" id="ARBA00022729"/>
    </source>
</evidence>
<dbReference type="Pfam" id="PF13416">
    <property type="entry name" value="SBP_bac_8"/>
    <property type="match status" value="1"/>
</dbReference>